<evidence type="ECO:0000313" key="2">
    <source>
        <dbReference type="RefSeq" id="XP_026292237.1"/>
    </source>
</evidence>
<name>A0A6J1THL6_FRAOC</name>
<accession>A0A6J1THL6</accession>
<gene>
    <name evidence="2" type="primary">LOC113216668</name>
</gene>
<dbReference type="Proteomes" id="UP000504606">
    <property type="component" value="Unplaced"/>
</dbReference>
<dbReference type="GeneID" id="113216668"/>
<dbReference type="RefSeq" id="XP_026292237.1">
    <property type="nucleotide sequence ID" value="XM_026436452.2"/>
</dbReference>
<dbReference type="InterPro" id="IPR011990">
    <property type="entry name" value="TPR-like_helical_dom_sf"/>
</dbReference>
<keyword evidence="1" id="KW-1185">Reference proteome</keyword>
<protein>
    <submittedName>
        <fullName evidence="2">Uncharacterized protein LOC113216668</fullName>
    </submittedName>
</protein>
<evidence type="ECO:0000313" key="1">
    <source>
        <dbReference type="Proteomes" id="UP000504606"/>
    </source>
</evidence>
<dbReference type="AlphaFoldDB" id="A0A6J1THL6"/>
<dbReference type="SUPFAM" id="SSF48452">
    <property type="entry name" value="TPR-like"/>
    <property type="match status" value="1"/>
</dbReference>
<reference evidence="2" key="1">
    <citation type="submission" date="2025-08" db="UniProtKB">
        <authorList>
            <consortium name="RefSeq"/>
        </authorList>
    </citation>
    <scope>IDENTIFICATION</scope>
    <source>
        <tissue evidence="2">Whole organism</tissue>
    </source>
</reference>
<proteinExistence type="predicted"/>
<organism evidence="1 2">
    <name type="scientific">Frankliniella occidentalis</name>
    <name type="common">Western flower thrips</name>
    <name type="synonym">Euthrips occidentalis</name>
    <dbReference type="NCBI Taxonomy" id="133901"/>
    <lineage>
        <taxon>Eukaryota</taxon>
        <taxon>Metazoa</taxon>
        <taxon>Ecdysozoa</taxon>
        <taxon>Arthropoda</taxon>
        <taxon>Hexapoda</taxon>
        <taxon>Insecta</taxon>
        <taxon>Pterygota</taxon>
        <taxon>Neoptera</taxon>
        <taxon>Paraneoptera</taxon>
        <taxon>Thysanoptera</taxon>
        <taxon>Terebrantia</taxon>
        <taxon>Thripoidea</taxon>
        <taxon>Thripidae</taxon>
        <taxon>Frankliniella</taxon>
    </lineage>
</organism>
<sequence length="292" mass="33740">MATGKQPKAFKRRWLQCPFTWKIPKELFRRELSREKETLSLAPNVWTVVLSKLFLAYQYAMWDDEETSKRLLVECYLPLVALEVKGLEGDDMVLVKEFQIALKHVIDSCWAFVCCNKKGSDVESFLQSITPFSTMSNSQKSAVWAIRSKLIRHEDSLSLTAIETAITLNPNEGQWQLYKGQLLHQLDIEEEEFKALQMAFLNRNSAEITIVYAIALIEHQLRRREEIKAGLDILREAVSKWPRSSYVYFECGVALAKYQSKLDDIEEAAFSLKRVPKHSIPRRSVISKLFTS</sequence>
<dbReference type="Gene3D" id="1.25.40.10">
    <property type="entry name" value="Tetratricopeptide repeat domain"/>
    <property type="match status" value="1"/>
</dbReference>
<dbReference type="KEGG" id="foc:113216668"/>